<dbReference type="SUPFAM" id="SSF118310">
    <property type="entry name" value="AN1-like Zinc finger"/>
    <property type="match status" value="2"/>
</dbReference>
<dbReference type="STRING" id="34506.A0A090KX75"/>
<dbReference type="RefSeq" id="XP_024501302.1">
    <property type="nucleotide sequence ID" value="XM_024647200.1"/>
</dbReference>
<dbReference type="PROSITE" id="PS51039">
    <property type="entry name" value="ZF_AN1"/>
    <property type="match status" value="1"/>
</dbReference>
<dbReference type="InterPro" id="IPR035896">
    <property type="entry name" value="AN1-like_Znf"/>
</dbReference>
<organism evidence="6">
    <name type="scientific">Strongyloides ratti</name>
    <name type="common">Parasitic roundworm</name>
    <dbReference type="NCBI Taxonomy" id="34506"/>
    <lineage>
        <taxon>Eukaryota</taxon>
        <taxon>Metazoa</taxon>
        <taxon>Ecdysozoa</taxon>
        <taxon>Nematoda</taxon>
        <taxon>Chromadorea</taxon>
        <taxon>Rhabditida</taxon>
        <taxon>Tylenchina</taxon>
        <taxon>Panagrolaimomorpha</taxon>
        <taxon>Strongyloidoidea</taxon>
        <taxon>Strongyloididae</taxon>
        <taxon>Strongyloides</taxon>
    </lineage>
</organism>
<reference evidence="8" key="2">
    <citation type="submission" date="2020-12" db="UniProtKB">
        <authorList>
            <consortium name="WormBaseParasite"/>
        </authorList>
    </citation>
    <scope>IDENTIFICATION</scope>
</reference>
<dbReference type="AlphaFoldDB" id="A0A090KX75"/>
<dbReference type="GeneID" id="36374465"/>
<dbReference type="GO" id="GO:0045047">
    <property type="term" value="P:protein targeting to ER"/>
    <property type="evidence" value="ECO:0007669"/>
    <property type="project" value="TreeGrafter"/>
</dbReference>
<dbReference type="EMBL" id="LN609528">
    <property type="protein sequence ID" value="CEF62100.1"/>
    <property type="molecule type" value="Genomic_DNA"/>
</dbReference>
<dbReference type="GO" id="GO:0043161">
    <property type="term" value="P:proteasome-mediated ubiquitin-dependent protein catabolic process"/>
    <property type="evidence" value="ECO:0007669"/>
    <property type="project" value="TreeGrafter"/>
</dbReference>
<evidence type="ECO:0000313" key="9">
    <source>
        <dbReference type="WormBase" id="SRAE_1000037400"/>
    </source>
</evidence>
<keyword evidence="7" id="KW-1185">Reference proteome</keyword>
<evidence type="ECO:0000313" key="7">
    <source>
        <dbReference type="Proteomes" id="UP000035682"/>
    </source>
</evidence>
<name>A0A090KX75_STRRB</name>
<dbReference type="InterPro" id="IPR000058">
    <property type="entry name" value="Znf_AN1"/>
</dbReference>
<dbReference type="PANTHER" id="PTHR14677">
    <property type="entry name" value="ARSENITE INDUCUBLE RNA ASSOCIATED PROTEIN AIP-1-RELATED"/>
    <property type="match status" value="1"/>
</dbReference>
<keyword evidence="3" id="KW-0862">Zinc</keyword>
<accession>A0A090KX75</accession>
<feature type="domain" description="AN1-type" evidence="5">
    <location>
        <begin position="5"/>
        <end position="53"/>
    </location>
</feature>
<dbReference type="Pfam" id="PF01428">
    <property type="entry name" value="zf-AN1"/>
    <property type="match status" value="2"/>
</dbReference>
<evidence type="ECO:0000256" key="2">
    <source>
        <dbReference type="ARBA" id="ARBA00022771"/>
    </source>
</evidence>
<proteinExistence type="predicted"/>
<dbReference type="PANTHER" id="PTHR14677:SF20">
    <property type="entry name" value="ZINC FINGER AN1-TYPE CONTAINING 2A-RELATED"/>
    <property type="match status" value="1"/>
</dbReference>
<dbReference type="OrthoDB" id="407198at2759"/>
<keyword evidence="1" id="KW-0479">Metal-binding</keyword>
<dbReference type="Proteomes" id="UP000035682">
    <property type="component" value="Unplaced"/>
</dbReference>
<reference evidence="6 7" key="1">
    <citation type="submission" date="2014-09" db="EMBL/GenBank/DDBJ databases">
        <authorList>
            <person name="Martin A.A."/>
        </authorList>
    </citation>
    <scope>NUCLEOTIDE SEQUENCE</scope>
    <source>
        <strain evidence="7">ED321</strain>
        <strain evidence="6">ED321 Heterogonic</strain>
    </source>
</reference>
<keyword evidence="2 4" id="KW-0863">Zinc-finger</keyword>
<dbReference type="Gene3D" id="4.10.1110.10">
    <property type="entry name" value="AN1-like Zinc finger"/>
    <property type="match status" value="2"/>
</dbReference>
<evidence type="ECO:0000313" key="8">
    <source>
        <dbReference type="WBParaSite" id="SRAE_1000037400.1"/>
    </source>
</evidence>
<evidence type="ECO:0000313" key="6">
    <source>
        <dbReference type="EMBL" id="CEF62100.1"/>
    </source>
</evidence>
<dbReference type="CTD" id="36374465"/>
<dbReference type="SMART" id="SM00154">
    <property type="entry name" value="ZnF_AN1"/>
    <property type="match status" value="2"/>
</dbReference>
<dbReference type="WBParaSite" id="SRAE_1000037400.1">
    <property type="protein sequence ID" value="SRAE_1000037400.1"/>
    <property type="gene ID" value="WBGene00256970"/>
</dbReference>
<protein>
    <submittedName>
        <fullName evidence="6 8">AN1-type zinc finger protein 1</fullName>
    </submittedName>
</protein>
<dbReference type="GO" id="GO:0008270">
    <property type="term" value="F:zinc ion binding"/>
    <property type="evidence" value="ECO:0007669"/>
    <property type="project" value="UniProtKB-KW"/>
</dbReference>
<evidence type="ECO:0000256" key="3">
    <source>
        <dbReference type="ARBA" id="ARBA00022833"/>
    </source>
</evidence>
<gene>
    <name evidence="6 8 9" type="ORF">SRAE_1000037400</name>
</gene>
<dbReference type="WormBase" id="SRAE_1000037400">
    <property type="protein sequence ID" value="SRP04291"/>
    <property type="gene ID" value="WBGene00256970"/>
</dbReference>
<evidence type="ECO:0000256" key="1">
    <source>
        <dbReference type="ARBA" id="ARBA00022723"/>
    </source>
</evidence>
<dbReference type="GO" id="GO:0005783">
    <property type="term" value="C:endoplasmic reticulum"/>
    <property type="evidence" value="ECO:0007669"/>
    <property type="project" value="TreeGrafter"/>
</dbReference>
<evidence type="ECO:0000256" key="4">
    <source>
        <dbReference type="PROSITE-ProRule" id="PRU00449"/>
    </source>
</evidence>
<evidence type="ECO:0000259" key="5">
    <source>
        <dbReference type="PROSITE" id="PS51039"/>
    </source>
</evidence>
<sequence length="247" mass="28841">MAEFPDLGKHCTLNSCNQLDFTPFLCDNCKNYYCGKHRHTHGCDIEDKQISNEDAKKNPMKIFLCSAENCNNKEVLRIECTYCQLNFCLNHKNPEGHQCKCLPVTKEKETLLPQAVIDKINQDVKEKKLLSDIKPINKKIKILTEKERMKMEKMETMRLKMRDSKLNIPEEEKYVIFLTTHDQKIRGALVSKCWMFGRCIDEFIKQNPDIKIDIKSVKFFNETGQELSFSDSLKTIFPNSVGRLTYQ</sequence>